<dbReference type="InterPro" id="IPR010982">
    <property type="entry name" value="Lambda_DNA-bd_dom_sf"/>
</dbReference>
<accession>A0ABM9YPA7</accession>
<dbReference type="Pfam" id="PF09048">
    <property type="entry name" value="Cro"/>
    <property type="match status" value="1"/>
</dbReference>
<dbReference type="SUPFAM" id="SSF47413">
    <property type="entry name" value="lambda repressor-like DNA-binding domains"/>
    <property type="match status" value="1"/>
</dbReference>
<organism evidence="1 2">
    <name type="scientific">Acinetobacter radioresistens SK82</name>
    <dbReference type="NCBI Taxonomy" id="596318"/>
    <lineage>
        <taxon>Bacteria</taxon>
        <taxon>Pseudomonadati</taxon>
        <taxon>Pseudomonadota</taxon>
        <taxon>Gammaproteobacteria</taxon>
        <taxon>Moraxellales</taxon>
        <taxon>Moraxellaceae</taxon>
        <taxon>Acinetobacter</taxon>
    </lineage>
</organism>
<evidence type="ECO:0000313" key="1">
    <source>
        <dbReference type="EMBL" id="EET82829.1"/>
    </source>
</evidence>
<dbReference type="Gene3D" id="3.30.240.10">
    <property type="entry name" value="CRO Repressor"/>
    <property type="match status" value="1"/>
</dbReference>
<dbReference type="InterPro" id="IPR000655">
    <property type="entry name" value="Cro-like"/>
</dbReference>
<reference evidence="1 2" key="1">
    <citation type="submission" date="2009-07" db="EMBL/GenBank/DDBJ databases">
        <authorList>
            <person name="Madupu R."/>
            <person name="Durkin A.S."/>
            <person name="Torralba M."/>
            <person name="Methe B."/>
            <person name="Sutton G.G."/>
            <person name="Strausberg R.L."/>
            <person name="Nelson K.E."/>
        </authorList>
    </citation>
    <scope>NUCLEOTIDE SEQUENCE [LARGE SCALE GENOMIC DNA]</scope>
    <source>
        <strain evidence="1 2">SK82</strain>
    </source>
</reference>
<keyword evidence="2" id="KW-1185">Reference proteome</keyword>
<protein>
    <recommendedName>
        <fullName evidence="3">Regulatory protein Cro</fullName>
    </recommendedName>
</protein>
<gene>
    <name evidence="1" type="ORF">ACIRA0001_1623</name>
</gene>
<dbReference type="InterPro" id="IPR038202">
    <property type="entry name" value="Cro_sf"/>
</dbReference>
<dbReference type="Proteomes" id="UP000018419">
    <property type="component" value="Unassembled WGS sequence"/>
</dbReference>
<proteinExistence type="predicted"/>
<dbReference type="EMBL" id="ACVR01000029">
    <property type="protein sequence ID" value="EET82829.1"/>
    <property type="molecule type" value="Genomic_DNA"/>
</dbReference>
<comment type="caution">
    <text evidence="1">The sequence shown here is derived from an EMBL/GenBank/DDBJ whole genome shotgun (WGS) entry which is preliminary data.</text>
</comment>
<name>A0ABM9YPA7_ACIRA</name>
<sequence>MERDGQMKAADKIGCHQTAVSAAIRKKREIYLELRNGEVVAGYEIKPALGLPFIKNKKA</sequence>
<evidence type="ECO:0000313" key="2">
    <source>
        <dbReference type="Proteomes" id="UP000018419"/>
    </source>
</evidence>
<evidence type="ECO:0008006" key="3">
    <source>
        <dbReference type="Google" id="ProtNLM"/>
    </source>
</evidence>